<dbReference type="SUPFAM" id="SSF53300">
    <property type="entry name" value="vWA-like"/>
    <property type="match status" value="1"/>
</dbReference>
<proteinExistence type="predicted"/>
<evidence type="ECO:0000259" key="1">
    <source>
        <dbReference type="PROSITE" id="PS50234"/>
    </source>
</evidence>
<gene>
    <name evidence="2" type="ORF">METZ01_LOCUS14970</name>
</gene>
<dbReference type="NCBIfam" id="TIGR03436">
    <property type="entry name" value="acidobact_VWFA"/>
    <property type="match status" value="1"/>
</dbReference>
<dbReference type="SMART" id="SM00327">
    <property type="entry name" value="VWA"/>
    <property type="match status" value="1"/>
</dbReference>
<accession>A0A381P593</accession>
<dbReference type="InterPro" id="IPR036465">
    <property type="entry name" value="vWFA_dom_sf"/>
</dbReference>
<feature type="domain" description="VWFA" evidence="1">
    <location>
        <begin position="203"/>
        <end position="372"/>
    </location>
</feature>
<protein>
    <recommendedName>
        <fullName evidence="1">VWFA domain-containing protein</fullName>
    </recommendedName>
</protein>
<evidence type="ECO:0000313" key="2">
    <source>
        <dbReference type="EMBL" id="SUZ62116.1"/>
    </source>
</evidence>
<reference evidence="2" key="1">
    <citation type="submission" date="2018-05" db="EMBL/GenBank/DDBJ databases">
        <authorList>
            <person name="Lanie J.A."/>
            <person name="Ng W.-L."/>
            <person name="Kazmierczak K.M."/>
            <person name="Andrzejewski T.M."/>
            <person name="Davidsen T.M."/>
            <person name="Wayne K.J."/>
            <person name="Tettelin H."/>
            <person name="Glass J.I."/>
            <person name="Rusch D."/>
            <person name="Podicherti R."/>
            <person name="Tsui H.-C.T."/>
            <person name="Winkler M.E."/>
        </authorList>
    </citation>
    <scope>NUCLEOTIDE SEQUENCE</scope>
</reference>
<name>A0A381P593_9ZZZZ</name>
<dbReference type="Gene3D" id="3.40.50.410">
    <property type="entry name" value="von Willebrand factor, type A domain"/>
    <property type="match status" value="1"/>
</dbReference>
<dbReference type="InterPro" id="IPR002035">
    <property type="entry name" value="VWF_A"/>
</dbReference>
<dbReference type="Pfam" id="PF00092">
    <property type="entry name" value="VWA"/>
    <property type="match status" value="1"/>
</dbReference>
<dbReference type="CDD" id="cd00198">
    <property type="entry name" value="vWFA"/>
    <property type="match status" value="1"/>
</dbReference>
<dbReference type="EMBL" id="UINC01000848">
    <property type="protein sequence ID" value="SUZ62116.1"/>
    <property type="molecule type" value="Genomic_DNA"/>
</dbReference>
<sequence length="419" mass="46207">MPHPDTIATVPSNIRILAPEGLMRRVRSGFIRSRVSSGITLICLVLASPLAAQVPTGQGPEVKLVTPRIDLPLDDPVVIQALVRPMPGRSITSVYAFVDDVELGVRTRAPYRWVIPLDDEATVIHIRVVAKDSVGIETHIEEMVTRMPGMRFTAEVPAVTLNLAAIDNNERFISDLGVGELSITDNGEPQEILDFARGEAPLRISILVDQSNSMADKMEETIAALGKFLDQLGPDDQVKLMAFNDRVTSYTPFTNVHELVASFAQVIQPEGSTALYDAVLYGYRQIASQQDARERRVIFVLTDGDDRESRNDLTQVLNQVRNGGVTIFAVGQGDALGDGDLRDILLEMAEQTGGEAFFERDKNKLDGVFTQISVAMRALYLVSYRPTDLTRGWHEIDVKVSRPGLSLRHKPGYDRTATQ</sequence>
<organism evidence="2">
    <name type="scientific">marine metagenome</name>
    <dbReference type="NCBI Taxonomy" id="408172"/>
    <lineage>
        <taxon>unclassified sequences</taxon>
        <taxon>metagenomes</taxon>
        <taxon>ecological metagenomes</taxon>
    </lineage>
</organism>
<dbReference type="InterPro" id="IPR017802">
    <property type="entry name" value="VWFA-rel_acidobac-type"/>
</dbReference>
<dbReference type="AlphaFoldDB" id="A0A381P593"/>
<dbReference type="PROSITE" id="PS50234">
    <property type="entry name" value="VWFA"/>
    <property type="match status" value="1"/>
</dbReference>